<feature type="transmembrane region" description="Helical" evidence="1">
    <location>
        <begin position="16"/>
        <end position="32"/>
    </location>
</feature>
<protein>
    <submittedName>
        <fullName evidence="2">Uncharacterized protein</fullName>
    </submittedName>
</protein>
<evidence type="ECO:0000313" key="3">
    <source>
        <dbReference type="Proteomes" id="UP000253845"/>
    </source>
</evidence>
<proteinExistence type="predicted"/>
<keyword evidence="1" id="KW-0812">Transmembrane</keyword>
<dbReference type="VEuPathDB" id="FungiDB:M747DRAFT_72439"/>
<reference evidence="2 3" key="1">
    <citation type="submission" date="2018-07" db="EMBL/GenBank/DDBJ databases">
        <title>Section-level genome sequencing of Aspergillus section Nigri to investigate inter- and intra-species variation.</title>
        <authorList>
            <consortium name="DOE Joint Genome Institute"/>
            <person name="Vesth T.C."/>
            <person name="Nybo J.L."/>
            <person name="Theobald S."/>
            <person name="Frisvad J.C."/>
            <person name="Larsen T.O."/>
            <person name="Nielsen K.F."/>
            <person name="Hoof J.B."/>
            <person name="Brandl J."/>
            <person name="Salamov A."/>
            <person name="Riley R."/>
            <person name="Gladden J.M."/>
            <person name="Phatale P."/>
            <person name="Nielsen M.T."/>
            <person name="Lyhne E.K."/>
            <person name="Kogle M.E."/>
            <person name="Strasser K."/>
            <person name="McDonnell E."/>
            <person name="Barry K."/>
            <person name="Clum A."/>
            <person name="Chen C."/>
            <person name="Nolan M."/>
            <person name="Sandor L."/>
            <person name="Kuo A."/>
            <person name="Lipzen A."/>
            <person name="Hainaut M."/>
            <person name="Drula E."/>
            <person name="Tsang A."/>
            <person name="Magnuson J.K."/>
            <person name="Henrissat B."/>
            <person name="Wiebenga A."/>
            <person name="Simmons B.A."/>
            <person name="Makela M.R."/>
            <person name="De vries R.P."/>
            <person name="Grigoriev I.V."/>
            <person name="Mortensen U.H."/>
            <person name="Baker S.E."/>
            <person name="Andersen M.R."/>
        </authorList>
    </citation>
    <scope>NUCLEOTIDE SEQUENCE [LARGE SCALE GENOMIC DNA]</scope>
    <source>
        <strain evidence="2 3">ATCC 13496</strain>
    </source>
</reference>
<sequence length="148" mass="16283">MGAACHLLFPFQNPTFFFFLFPFPFFCVDYFFPFPQIFGQSPAQACSAQLGLVVSKERAAHLEIIIIIKGNDRGKVGWPPSSQEKPHNAFCSSTELVNHSELCKRSIVSRLSKTGSGVYVSLRSTPVISATPFMVCGVAVMSKMIAAR</sequence>
<dbReference type="EMBL" id="KZ851922">
    <property type="protein sequence ID" value="RDH18779.1"/>
    <property type="molecule type" value="Genomic_DNA"/>
</dbReference>
<keyword evidence="1" id="KW-0472">Membrane</keyword>
<evidence type="ECO:0000256" key="1">
    <source>
        <dbReference type="SAM" id="Phobius"/>
    </source>
</evidence>
<accession>A0A370BYY4</accession>
<keyword evidence="1" id="KW-1133">Transmembrane helix</keyword>
<name>A0A370BYY4_ASPNG</name>
<dbReference type="AlphaFoldDB" id="A0A370BYY4"/>
<dbReference type="Proteomes" id="UP000253845">
    <property type="component" value="Unassembled WGS sequence"/>
</dbReference>
<gene>
    <name evidence="2" type="ORF">M747DRAFT_72439</name>
</gene>
<evidence type="ECO:0000313" key="2">
    <source>
        <dbReference type="EMBL" id="RDH18779.1"/>
    </source>
</evidence>
<organism evidence="2 3">
    <name type="scientific">Aspergillus niger ATCC 13496</name>
    <dbReference type="NCBI Taxonomy" id="1353008"/>
    <lineage>
        <taxon>Eukaryota</taxon>
        <taxon>Fungi</taxon>
        <taxon>Dikarya</taxon>
        <taxon>Ascomycota</taxon>
        <taxon>Pezizomycotina</taxon>
        <taxon>Eurotiomycetes</taxon>
        <taxon>Eurotiomycetidae</taxon>
        <taxon>Eurotiales</taxon>
        <taxon>Aspergillaceae</taxon>
        <taxon>Aspergillus</taxon>
        <taxon>Aspergillus subgen. Circumdati</taxon>
    </lineage>
</organism>